<dbReference type="SUPFAM" id="SSF52777">
    <property type="entry name" value="CoA-dependent acyltransferases"/>
    <property type="match status" value="6"/>
</dbReference>
<dbReference type="InterPro" id="IPR042099">
    <property type="entry name" value="ANL_N_sf"/>
</dbReference>
<dbReference type="Gene3D" id="1.10.1200.10">
    <property type="entry name" value="ACP-like"/>
    <property type="match status" value="2"/>
</dbReference>
<evidence type="ECO:0000313" key="6">
    <source>
        <dbReference type="Proteomes" id="UP001432180"/>
    </source>
</evidence>
<dbReference type="Pfam" id="PF13193">
    <property type="entry name" value="AMP-binding_C"/>
    <property type="match status" value="2"/>
</dbReference>
<dbReference type="EMBL" id="CP121472">
    <property type="protein sequence ID" value="WPL15965.1"/>
    <property type="molecule type" value="Genomic_DNA"/>
</dbReference>
<dbReference type="Gene3D" id="3.40.50.980">
    <property type="match status" value="2"/>
</dbReference>
<dbReference type="Pfam" id="PF00668">
    <property type="entry name" value="Condensation"/>
    <property type="match status" value="3"/>
</dbReference>
<feature type="domain" description="Carrier" evidence="4">
    <location>
        <begin position="996"/>
        <end position="1071"/>
    </location>
</feature>
<dbReference type="InterPro" id="IPR006162">
    <property type="entry name" value="Ppantetheine_attach_site"/>
</dbReference>
<evidence type="ECO:0000313" key="5">
    <source>
        <dbReference type="EMBL" id="WPL15965.1"/>
    </source>
</evidence>
<dbReference type="Pfam" id="PF00501">
    <property type="entry name" value="AMP-binding"/>
    <property type="match status" value="2"/>
</dbReference>
<gene>
    <name evidence="5" type="primary">lgrB</name>
    <name evidence="5" type="ORF">Thiowin_00895</name>
</gene>
<dbReference type="InterPro" id="IPR036736">
    <property type="entry name" value="ACP-like_sf"/>
</dbReference>
<dbReference type="Gene3D" id="3.40.50.12780">
    <property type="entry name" value="N-terminal domain of ligase-like"/>
    <property type="match status" value="1"/>
</dbReference>
<organism evidence="5 6">
    <name type="scientific">Thiorhodovibrio winogradskyi</name>
    <dbReference type="NCBI Taxonomy" id="77007"/>
    <lineage>
        <taxon>Bacteria</taxon>
        <taxon>Pseudomonadati</taxon>
        <taxon>Pseudomonadota</taxon>
        <taxon>Gammaproteobacteria</taxon>
        <taxon>Chromatiales</taxon>
        <taxon>Chromatiaceae</taxon>
        <taxon>Thiorhodovibrio</taxon>
    </lineage>
</organism>
<feature type="domain" description="Carrier" evidence="4">
    <location>
        <begin position="2051"/>
        <end position="2125"/>
    </location>
</feature>
<reference evidence="5 6" key="1">
    <citation type="journal article" date="2023" name="Microorganisms">
        <title>Thiorhodovibrio frisius and Trv. litoralis spp. nov., Two Novel Members from a Clade of Fastidious Purple Sulfur Bacteria That Exhibit Unique Red-Shifted Light-Harvesting Capabilities.</title>
        <authorList>
            <person name="Methner A."/>
            <person name="Kuzyk S.B."/>
            <person name="Petersen J."/>
            <person name="Bauer S."/>
            <person name="Brinkmann H."/>
            <person name="Sichau K."/>
            <person name="Wanner G."/>
            <person name="Wolf J."/>
            <person name="Neumann-Schaal M."/>
            <person name="Henke P."/>
            <person name="Tank M."/>
            <person name="Sproer C."/>
            <person name="Bunk B."/>
            <person name="Overmann J."/>
        </authorList>
    </citation>
    <scope>NUCLEOTIDE SEQUENCE [LARGE SCALE GENOMIC DNA]</scope>
    <source>
        <strain evidence="5 6">DSM 6702</strain>
    </source>
</reference>
<dbReference type="InterPro" id="IPR023213">
    <property type="entry name" value="CAT-like_dom_sf"/>
</dbReference>
<dbReference type="Pfam" id="PF00550">
    <property type="entry name" value="PP-binding"/>
    <property type="match status" value="2"/>
</dbReference>
<name>A0ABZ0S4H4_9GAMM</name>
<dbReference type="SUPFAM" id="SSF47336">
    <property type="entry name" value="ACP-like"/>
    <property type="match status" value="2"/>
</dbReference>
<dbReference type="NCBIfam" id="TIGR01733">
    <property type="entry name" value="AA-adenyl-dom"/>
    <property type="match status" value="2"/>
</dbReference>
<dbReference type="SUPFAM" id="SSF56801">
    <property type="entry name" value="Acetyl-CoA synthetase-like"/>
    <property type="match status" value="2"/>
</dbReference>
<dbReference type="InterPro" id="IPR000873">
    <property type="entry name" value="AMP-dep_synth/lig_dom"/>
</dbReference>
<dbReference type="InterPro" id="IPR009081">
    <property type="entry name" value="PP-bd_ACP"/>
</dbReference>
<dbReference type="CDD" id="cd19543">
    <property type="entry name" value="DCL_NRPS"/>
    <property type="match status" value="1"/>
</dbReference>
<keyword evidence="6" id="KW-1185">Reference proteome</keyword>
<dbReference type="CDD" id="cd05930">
    <property type="entry name" value="A_NRPS"/>
    <property type="match status" value="2"/>
</dbReference>
<keyword evidence="2" id="KW-0596">Phosphopantetheine</keyword>
<dbReference type="Proteomes" id="UP001432180">
    <property type="component" value="Chromosome"/>
</dbReference>
<comment type="cofactor">
    <cofactor evidence="1">
        <name>pantetheine 4'-phosphate</name>
        <dbReference type="ChEBI" id="CHEBI:47942"/>
    </cofactor>
</comment>
<dbReference type="PROSITE" id="PS00455">
    <property type="entry name" value="AMP_BINDING"/>
    <property type="match status" value="2"/>
</dbReference>
<dbReference type="InterPro" id="IPR045851">
    <property type="entry name" value="AMP-bd_C_sf"/>
</dbReference>
<keyword evidence="3" id="KW-0597">Phosphoprotein</keyword>
<dbReference type="PROSITE" id="PS00141">
    <property type="entry name" value="ASP_PROTEASE"/>
    <property type="match status" value="1"/>
</dbReference>
<dbReference type="RefSeq" id="WP_328986513.1">
    <property type="nucleotide sequence ID" value="NZ_CP121472.1"/>
</dbReference>
<dbReference type="PROSITE" id="PS00012">
    <property type="entry name" value="PHOSPHOPANTETHEINE"/>
    <property type="match status" value="2"/>
</dbReference>
<dbReference type="Gene3D" id="3.30.300.30">
    <property type="match status" value="2"/>
</dbReference>
<dbReference type="InterPro" id="IPR010071">
    <property type="entry name" value="AA_adenyl_dom"/>
</dbReference>
<dbReference type="SMART" id="SM00823">
    <property type="entry name" value="PKS_PP"/>
    <property type="match status" value="2"/>
</dbReference>
<dbReference type="NCBIfam" id="NF003417">
    <property type="entry name" value="PRK04813.1"/>
    <property type="match status" value="2"/>
</dbReference>
<protein>
    <submittedName>
        <fullName evidence="5">Linear gramicidin synthase subunit B</fullName>
    </submittedName>
</protein>
<dbReference type="Gene3D" id="3.30.559.30">
    <property type="entry name" value="Nonribosomal peptide synthetase, condensation domain"/>
    <property type="match status" value="3"/>
</dbReference>
<evidence type="ECO:0000259" key="4">
    <source>
        <dbReference type="PROSITE" id="PS50075"/>
    </source>
</evidence>
<dbReference type="InterPro" id="IPR001242">
    <property type="entry name" value="Condensation_dom"/>
</dbReference>
<dbReference type="PANTHER" id="PTHR45527">
    <property type="entry name" value="NONRIBOSOMAL PEPTIDE SYNTHETASE"/>
    <property type="match status" value="1"/>
</dbReference>
<dbReference type="PROSITE" id="PS50075">
    <property type="entry name" value="CARRIER"/>
    <property type="match status" value="2"/>
</dbReference>
<dbReference type="InterPro" id="IPR020806">
    <property type="entry name" value="PKS_PP-bd"/>
</dbReference>
<dbReference type="InterPro" id="IPR025110">
    <property type="entry name" value="AMP-bd_C"/>
</dbReference>
<dbReference type="InterPro" id="IPR020845">
    <property type="entry name" value="AMP-binding_CS"/>
</dbReference>
<proteinExistence type="predicted"/>
<dbReference type="PANTHER" id="PTHR45527:SF1">
    <property type="entry name" value="FATTY ACID SYNTHASE"/>
    <property type="match status" value="1"/>
</dbReference>
<accession>A0ABZ0S4H4</accession>
<sequence>MTSTHTTSDSAGDEMLASQDTHDVTPDNLITTYPLSPLQEGMLIHSLAEQGVGMYVSQGVHLLKQIDALALEQAWQEVVDRHEVLRTSFTWEGLDRPIQIVHAKVAVRFETRSLAHLSAWEQKIELRGILRQDRQLGYDLTKPPLFRLMLINRSADSDFLVFSHHHLLLDGWSNPIILDEVRACYHAILRGTSASLPPPRPFRQFIGWLKSQSLDSERLFWQDYLKDFRETTPLPYDLGSGRQAGHALKSDEWPLQIQGPLFDQLKTAAKRSQVTLNTLIQAAWVLLLSRYSAREVVVFGSLVSGRSPVLPGIESMVGMFLNTLPMLVRVDHAAPLSLWLKAVQDQQTALSEHQHSPLAQIQRWSELPRGSVLFESVIDINNTHQPEAEVGDDSDDGVVAPINQSMPLLLFAKPAINRLVLILIYNQRRFTKTCIGQLGEQLVTLLKSMSDDIEKPVGEISMVSNEERQRALITWNQTKTHYPADKALHQLFEQHALARPNAPAVHYLGETYSYALFNQKANQLAHYLGSIGVGRGQLVAFCLDRSLDMVVTLMAVLKSGAAYVPLDPTYPLERLRLMLESSEPSLLISQQKWARQFQGMVAPIICFDLEANTWSERPRTNPDQALSAEDLAYVLYTSGSTGIPKGIMIPHRVPVNRMFIEPYPFTADEALCAKTSICFVDSAWELWSAWSNGLPVTLIPDDQVKDPAKLIEALADSGSTRMVLVPSLLRSMLDTAPDLGTRLPRMRHWICSGEALPGDLSARFVASMPDAVLTNLYGATEIWDVTRCDTSEDLPYEPMSIGRMMGNMQGYVLDEAMRPVPVGIVGELYFSGVHVAHGYWKRPDLTARAFLPDPFSQIPGSRMYKTGDLGRWLPDGNFEYLGRIDQQVQLRGLRIELEEIESLIRQHPDIAQAAVVVSEDQRLVAYIVAKGESPPTAAALRKHVRQKLPEHMTPAFYLPLDRIPLTPNGKTDRRALPQPKAAEMARIIEKETVSRAPATATETTVAAIWARFLGLDDVGAESDFFQLGGESLMAVRIITELGKRYELSIPFSVLMRARTVADMAHWIDERLASGITDAALSQPELRQIEHGKKAPLSYAQQQMWLIDQLNPGSLSYTVPAVIRFRCELDRPTLDMALTQLIARHETLRTTFSAIDGEPFQVIHDPESVRVPFKDLTDLPHALRQDALDAQLREQVRIPWDLKLGPLFRYQLIKSDENAFTLFVTLHHIATDGRSMAILSQEIQELYSAVNDKRPARLPPLPIQYADYAIWQREWMRGEQIIPHIEYWQRTLEDASVLALPSDYPRPAVHRYRGAQASVFLDENILQGLRDLALEQGATLFMVLLAAFQALLARHSGQEDICVGTPTENRSSPDIQRLIGYFVNTIVIRSRVQGAQSFRELVAQARTTCLDAYDHQEVPFERLVERLGVRRDLGHNPLFQVLFVHQKMEQEQGGTAFARQLAPEQETANFDLVLNAQEYADHLECKLIFNADLFAKRSIERMGMHLKRLIRYAVSEPDRPLFNAPMLLPKERHRILREFSQSATHALEERSAHEVIAEHGVTRPNQIAIRFGDQSLSYRELDQRANQLAHRLLTHGVGAETIIGWCGERSLEIFIGLLGIMKAGAAFLPIDPSLPRERIAYLLEDAGVSLVVTQGRLADRLPHGCQPLLLEQEDIFDSATPTTPPSVNTQPNQLAYVIYTSGSTGLPKGVMVQHQNLANVIRAQIPLFKLDENSQVLQTLSLSFDAALGEIFRTLMAGATLHLAHAEATMPGPMLIEELKTRHISSLTLSAAALAALPKASEQLTELKSLTVGGDSLDPQLASDWQRHRHLMNGYGPTETTIGATLAWGWESGGKPPLGRPLPNVETYVLDPWMRHVPLGTPGELYIGGVGVSRGYLGRPAQTAAAFVPHPFGNKPGERLYRTGDLVRWLPDGQLDFLGRMDHQVKIRGYRIELSEIEAALRRDPSVDQAVVVVHRGEGATRLAGYVTSANRTKADINALRRHLKNSLPDYMVPAFLIPCDAFPMTISGKIDRNALPAPTSNELQSSDTYVAPETDLEKLIARIWEDVLGLEKVGIHSNYFELGGDSIMSIRVVARLTEAGHPLSLQEMFKHQTVAELAAALSAGTAAIEADQGLVSGDVPLTPVQRWFFEQRSEEPNFFNQWMVIPTPPALEPAKMKAAIRAISAHHDALRMRYRRDEAGRWSQFQSTDLDPVPFSVIELAALPEPEWASRIDAAFARLNRSIDLQQGPLFQVCWLDAGSQQEGRLLLIVHHIVMDIVSWSPFIDDLMTAYRQLSTHQTPRLPLKTSSFKDWAIALVDFADSPAAVADVGYWTRPFPQATLPVDAPDVDHSLSTTASIFADLSVARTQQLLDRLPAMLETRLSHLILAALAIGLSEESKNPLIQIKVEGQGREPIGTDLNLSRSLGWFTSFYPVTFSINTSQHLIGKMRAAIQTIEAVPGRGISYSALRYLRSDDIITRAMRAMPEPQIAFNFTGQTDAADTPDESVSNDRSSWGRLTETGKIQLAESDQGPRRHLIEIGAGIMRGRLRFRFAYGARRFQEATIQGYCDSVISVLERLIDISISE</sequence>
<dbReference type="Gene3D" id="2.30.38.10">
    <property type="entry name" value="Luciferase, Domain 3"/>
    <property type="match status" value="1"/>
</dbReference>
<dbReference type="CDD" id="cd19531">
    <property type="entry name" value="LCL_NRPS-like"/>
    <property type="match status" value="1"/>
</dbReference>
<evidence type="ECO:0000256" key="3">
    <source>
        <dbReference type="ARBA" id="ARBA00022553"/>
    </source>
</evidence>
<dbReference type="InterPro" id="IPR001969">
    <property type="entry name" value="Aspartic_peptidase_AS"/>
</dbReference>
<evidence type="ECO:0000256" key="2">
    <source>
        <dbReference type="ARBA" id="ARBA00022450"/>
    </source>
</evidence>
<dbReference type="Gene3D" id="3.30.559.10">
    <property type="entry name" value="Chloramphenicol acetyltransferase-like domain"/>
    <property type="match status" value="3"/>
</dbReference>
<evidence type="ECO:0000256" key="1">
    <source>
        <dbReference type="ARBA" id="ARBA00001957"/>
    </source>
</evidence>